<evidence type="ECO:0000313" key="3">
    <source>
        <dbReference type="EMBL" id="TLD00142.1"/>
    </source>
</evidence>
<dbReference type="InterPro" id="IPR016181">
    <property type="entry name" value="Acyl_CoA_acyltransferase"/>
</dbReference>
<proteinExistence type="predicted"/>
<dbReference type="AlphaFoldDB" id="A0A4U8Q5L2"/>
<organism evidence="3 4">
    <name type="scientific">Robinsoniella peoriensis</name>
    <dbReference type="NCBI Taxonomy" id="180332"/>
    <lineage>
        <taxon>Bacteria</taxon>
        <taxon>Bacillati</taxon>
        <taxon>Bacillota</taxon>
        <taxon>Clostridia</taxon>
        <taxon>Lachnospirales</taxon>
        <taxon>Lachnospiraceae</taxon>
        <taxon>Robinsoniella</taxon>
    </lineage>
</organism>
<comment type="caution">
    <text evidence="3">The sequence shown here is derived from an EMBL/GenBank/DDBJ whole genome shotgun (WGS) entry which is preliminary data.</text>
</comment>
<dbReference type="Proteomes" id="UP000306509">
    <property type="component" value="Unassembled WGS sequence"/>
</dbReference>
<dbReference type="InterPro" id="IPR000182">
    <property type="entry name" value="GNAT_dom"/>
</dbReference>
<dbReference type="Pfam" id="PF00583">
    <property type="entry name" value="Acetyltransf_1"/>
    <property type="match status" value="1"/>
</dbReference>
<dbReference type="Gene3D" id="3.40.630.30">
    <property type="match status" value="1"/>
</dbReference>
<dbReference type="Pfam" id="PF14268">
    <property type="entry name" value="YoaP"/>
    <property type="match status" value="1"/>
</dbReference>
<gene>
    <name evidence="3" type="ORF">DSM106044_02981</name>
</gene>
<dbReference type="EMBL" id="QGQD01000058">
    <property type="protein sequence ID" value="TLD00142.1"/>
    <property type="molecule type" value="Genomic_DNA"/>
</dbReference>
<evidence type="ECO:0000259" key="2">
    <source>
        <dbReference type="Pfam" id="PF14268"/>
    </source>
</evidence>
<evidence type="ECO:0000259" key="1">
    <source>
        <dbReference type="Pfam" id="PF00583"/>
    </source>
</evidence>
<feature type="domain" description="N-acetyltransferase" evidence="1">
    <location>
        <begin position="43"/>
        <end position="111"/>
    </location>
</feature>
<dbReference type="GO" id="GO:0016747">
    <property type="term" value="F:acyltransferase activity, transferring groups other than amino-acyl groups"/>
    <property type="evidence" value="ECO:0007669"/>
    <property type="project" value="InterPro"/>
</dbReference>
<dbReference type="RefSeq" id="WP_138002739.1">
    <property type="nucleotide sequence ID" value="NZ_QGQD01000058.1"/>
</dbReference>
<accession>A0A4U8Q5L2</accession>
<name>A0A4U8Q5L2_9FIRM</name>
<feature type="domain" description="YoaP-like" evidence="2">
    <location>
        <begin position="204"/>
        <end position="245"/>
    </location>
</feature>
<dbReference type="SUPFAM" id="SSF55729">
    <property type="entry name" value="Acyl-CoA N-acyltransferases (Nat)"/>
    <property type="match status" value="1"/>
</dbReference>
<evidence type="ECO:0008006" key="5">
    <source>
        <dbReference type="Google" id="ProtNLM"/>
    </source>
</evidence>
<reference evidence="3 4" key="1">
    <citation type="journal article" date="2019" name="Anaerobe">
        <title>Detection of Robinsoniella peoriensis in multiple bone samples of a trauma patient.</title>
        <authorList>
            <person name="Schrottner P."/>
            <person name="Hartwich K."/>
            <person name="Bunk B."/>
            <person name="Schober I."/>
            <person name="Helbig S."/>
            <person name="Rudolph W.W."/>
            <person name="Gunzer F."/>
        </authorList>
    </citation>
    <scope>NUCLEOTIDE SEQUENCE [LARGE SCALE GENOMIC DNA]</scope>
    <source>
        <strain evidence="3 4">DSM 106044</strain>
    </source>
</reference>
<dbReference type="STRING" id="180332.GCA_000797495_03053"/>
<evidence type="ECO:0000313" key="4">
    <source>
        <dbReference type="Proteomes" id="UP000306509"/>
    </source>
</evidence>
<dbReference type="InterPro" id="IPR036249">
    <property type="entry name" value="Thioredoxin-like_sf"/>
</dbReference>
<sequence length="253" mass="29057">MALITVNIENIDKEHICCAISDKKGETCVSSKKAWMKERFADGLVFRKLNERGKVFIEYIPAEKAWLPMEAPNYLHINCFWVSGQFKGQGYADQLLESCIQEAREKKMNGVTVLSAKKKMPFLSDPKYLKYKGFLTADTAAPYYELLYLPLKENAPVPWFKECAKAGETDEKGMVLYYTNQCPHTDKYAPFIQKIAREHGTDVKLCKIETTQQAQNAPSPFTTYSFFHEGKFVTNEILSEKKFLKFLEDHGML</sequence>
<dbReference type="InterPro" id="IPR025685">
    <property type="entry name" value="YoaP-like_dom"/>
</dbReference>
<dbReference type="CDD" id="cd04301">
    <property type="entry name" value="NAT_SF"/>
    <property type="match status" value="1"/>
</dbReference>
<protein>
    <recommendedName>
        <fullName evidence="5">Acetyltransferase (GNAT) family protein</fullName>
    </recommendedName>
</protein>
<dbReference type="SUPFAM" id="SSF52833">
    <property type="entry name" value="Thioredoxin-like"/>
    <property type="match status" value="1"/>
</dbReference>
<keyword evidence="4" id="KW-1185">Reference proteome</keyword>